<sequence length="139" mass="15182">MAKDCDPGRAGGQLFRSNIRMEPNAKKIRLMTVKKGAATKPKKPKVAAKDEEMTTPEAHVNLAKAIADADEFEFKEKASVRDGDEQEDKSPTQMDMYTEVRKKIGGYVSMLKGLDATDNLWVVDTGAGHAISSVVVQLS</sequence>
<dbReference type="AlphaFoldDB" id="A0A6G0SAX5"/>
<feature type="region of interest" description="Disordered" evidence="1">
    <location>
        <begin position="77"/>
        <end position="96"/>
    </location>
</feature>
<dbReference type="Proteomes" id="UP000486351">
    <property type="component" value="Unassembled WGS sequence"/>
</dbReference>
<organism evidence="2 3">
    <name type="scientific">Phytophthora fragariae</name>
    <dbReference type="NCBI Taxonomy" id="53985"/>
    <lineage>
        <taxon>Eukaryota</taxon>
        <taxon>Sar</taxon>
        <taxon>Stramenopiles</taxon>
        <taxon>Oomycota</taxon>
        <taxon>Peronosporomycetes</taxon>
        <taxon>Peronosporales</taxon>
        <taxon>Peronosporaceae</taxon>
        <taxon>Phytophthora</taxon>
    </lineage>
</organism>
<evidence type="ECO:0000313" key="3">
    <source>
        <dbReference type="Proteomes" id="UP000486351"/>
    </source>
</evidence>
<name>A0A6G0SAX5_9STRA</name>
<protein>
    <submittedName>
        <fullName evidence="2">Uncharacterized protein</fullName>
    </submittedName>
</protein>
<evidence type="ECO:0000256" key="1">
    <source>
        <dbReference type="SAM" id="MobiDB-lite"/>
    </source>
</evidence>
<comment type="caution">
    <text evidence="2">The sequence shown here is derived from an EMBL/GenBank/DDBJ whole genome shotgun (WGS) entry which is preliminary data.</text>
</comment>
<evidence type="ECO:0000313" key="2">
    <source>
        <dbReference type="EMBL" id="KAE9354382.1"/>
    </source>
</evidence>
<dbReference type="EMBL" id="QXFY01000156">
    <property type="protein sequence ID" value="KAE9354382.1"/>
    <property type="molecule type" value="Genomic_DNA"/>
</dbReference>
<gene>
    <name evidence="2" type="ORF">PF008_g4567</name>
</gene>
<accession>A0A6G0SAX5</accession>
<proteinExistence type="predicted"/>
<reference evidence="2 3" key="1">
    <citation type="submission" date="2018-09" db="EMBL/GenBank/DDBJ databases">
        <title>Genomic investigation of the strawberry pathogen Phytophthora fragariae indicates pathogenicity is determined by transcriptional variation in three key races.</title>
        <authorList>
            <person name="Adams T.M."/>
            <person name="Armitage A.D."/>
            <person name="Sobczyk M.K."/>
            <person name="Bates H.J."/>
            <person name="Dunwell J.M."/>
            <person name="Nellist C.F."/>
            <person name="Harrison R.J."/>
        </authorList>
    </citation>
    <scope>NUCLEOTIDE SEQUENCE [LARGE SCALE GENOMIC DNA]</scope>
    <source>
        <strain evidence="2 3">NOV-77</strain>
    </source>
</reference>
<feature type="region of interest" description="Disordered" evidence="1">
    <location>
        <begin position="35"/>
        <end position="55"/>
    </location>
</feature>